<dbReference type="AlphaFoldDB" id="A0A1M5FXA3"/>
<dbReference type="PANTHER" id="PTHR31528">
    <property type="entry name" value="4-AMINO-5-HYDROXYMETHYL-2-METHYLPYRIMIDINE PHOSPHATE SYNTHASE THI11-RELATED"/>
    <property type="match status" value="1"/>
</dbReference>
<comment type="subunit">
    <text evidence="4">Homodimer.</text>
</comment>
<dbReference type="GO" id="GO:0016740">
    <property type="term" value="F:transferase activity"/>
    <property type="evidence" value="ECO:0007669"/>
    <property type="project" value="UniProtKB-KW"/>
</dbReference>
<dbReference type="GO" id="GO:0046872">
    <property type="term" value="F:metal ion binding"/>
    <property type="evidence" value="ECO:0007669"/>
    <property type="project" value="UniProtKB-KW"/>
</dbReference>
<gene>
    <name evidence="13" type="ORF">SAMN02745157_3205</name>
</gene>
<comment type="catalytic activity">
    <reaction evidence="11">
        <text>N(6)-(pyridoxal phosphate)-L-lysyl-[4-amino-5-hydroxymethyl-2-methylpyrimidine phosphate synthase] + L-histidyl-[4-amino-5-hydroxymethyl-2-methylpyrimidine phosphate synthase] + 2 Fe(3+) + 4 H2O = L-lysyl-[4-amino-5-hydroxymethyl-2-methylpyrimidine phosphate synthase] + (2S)-2-amino-5-hydroxy-4-oxopentanoyl-[4-amino-5-hydroxymethyl-2-methylpyrimidine phosphate synthase] + 4-amino-2-methyl-5-(phosphooxymethyl)pyrimidine + 3-oxopropanoate + 2 Fe(2+) + 2 H(+)</text>
        <dbReference type="Rhea" id="RHEA:65756"/>
        <dbReference type="Rhea" id="RHEA-COMP:16892"/>
        <dbReference type="Rhea" id="RHEA-COMP:16893"/>
        <dbReference type="Rhea" id="RHEA-COMP:16894"/>
        <dbReference type="Rhea" id="RHEA-COMP:16895"/>
        <dbReference type="ChEBI" id="CHEBI:15377"/>
        <dbReference type="ChEBI" id="CHEBI:15378"/>
        <dbReference type="ChEBI" id="CHEBI:29033"/>
        <dbReference type="ChEBI" id="CHEBI:29034"/>
        <dbReference type="ChEBI" id="CHEBI:29969"/>
        <dbReference type="ChEBI" id="CHEBI:29979"/>
        <dbReference type="ChEBI" id="CHEBI:33190"/>
        <dbReference type="ChEBI" id="CHEBI:58354"/>
        <dbReference type="ChEBI" id="CHEBI:143915"/>
        <dbReference type="ChEBI" id="CHEBI:157692"/>
    </reaction>
    <physiologicalReaction direction="left-to-right" evidence="11">
        <dbReference type="Rhea" id="RHEA:65757"/>
    </physiologicalReaction>
</comment>
<feature type="domain" description="SsuA/THI5-like" evidence="12">
    <location>
        <begin position="15"/>
        <end position="226"/>
    </location>
</feature>
<keyword evidence="5" id="KW-0808">Transferase</keyword>
<keyword evidence="6" id="KW-0479">Metal-binding</keyword>
<proteinExistence type="inferred from homology"/>
<evidence type="ECO:0000256" key="10">
    <source>
        <dbReference type="ARBA" id="ARBA00033171"/>
    </source>
</evidence>
<evidence type="ECO:0000256" key="2">
    <source>
        <dbReference type="ARBA" id="ARBA00004948"/>
    </source>
</evidence>
<evidence type="ECO:0000256" key="3">
    <source>
        <dbReference type="ARBA" id="ARBA00009406"/>
    </source>
</evidence>
<dbReference type="PANTHER" id="PTHR31528:SF1">
    <property type="entry name" value="4-AMINO-5-HYDROXYMETHYL-2-METHYLPYRIMIDINE PHOSPHATE SYNTHASE THI11-RELATED"/>
    <property type="match status" value="1"/>
</dbReference>
<evidence type="ECO:0000256" key="7">
    <source>
        <dbReference type="ARBA" id="ARBA00022898"/>
    </source>
</evidence>
<evidence type="ECO:0000259" key="12">
    <source>
        <dbReference type="Pfam" id="PF09084"/>
    </source>
</evidence>
<accession>A0A1M5FXA3</accession>
<dbReference type="STRING" id="1122133.SAMN02745157_3205"/>
<keyword evidence="14" id="KW-1185">Reference proteome</keyword>
<evidence type="ECO:0000256" key="8">
    <source>
        <dbReference type="ARBA" id="ARBA00022977"/>
    </source>
</evidence>
<dbReference type="Proteomes" id="UP000184485">
    <property type="component" value="Unassembled WGS sequence"/>
</dbReference>
<evidence type="ECO:0000256" key="6">
    <source>
        <dbReference type="ARBA" id="ARBA00022723"/>
    </source>
</evidence>
<comment type="similarity">
    <text evidence="3">Belongs to the NMT1/THI5 family.</text>
</comment>
<reference evidence="13 14" key="1">
    <citation type="submission" date="2016-11" db="EMBL/GenBank/DDBJ databases">
        <authorList>
            <person name="Jaros S."/>
            <person name="Januszkiewicz K."/>
            <person name="Wedrychowicz H."/>
        </authorList>
    </citation>
    <scope>NUCLEOTIDE SEQUENCE [LARGE SCALE GENOMIC DNA]</scope>
    <source>
        <strain evidence="13 14">DSM 19436</strain>
    </source>
</reference>
<evidence type="ECO:0000313" key="14">
    <source>
        <dbReference type="Proteomes" id="UP000184485"/>
    </source>
</evidence>
<comment type="pathway">
    <text evidence="2">Cofactor biosynthesis; thiamine diphosphate biosynthesis.</text>
</comment>
<dbReference type="OrthoDB" id="5372616at2"/>
<evidence type="ECO:0000256" key="1">
    <source>
        <dbReference type="ARBA" id="ARBA00003469"/>
    </source>
</evidence>
<evidence type="ECO:0000313" key="13">
    <source>
        <dbReference type="EMBL" id="SHF96079.1"/>
    </source>
</evidence>
<keyword evidence="9" id="KW-0408">Iron</keyword>
<evidence type="ECO:0000256" key="4">
    <source>
        <dbReference type="ARBA" id="ARBA00011738"/>
    </source>
</evidence>
<dbReference type="GO" id="GO:0009228">
    <property type="term" value="P:thiamine biosynthetic process"/>
    <property type="evidence" value="ECO:0007669"/>
    <property type="project" value="UniProtKB-KW"/>
</dbReference>
<dbReference type="SUPFAM" id="SSF53850">
    <property type="entry name" value="Periplasmic binding protein-like II"/>
    <property type="match status" value="1"/>
</dbReference>
<dbReference type="Pfam" id="PF09084">
    <property type="entry name" value="NMT1"/>
    <property type="match status" value="1"/>
</dbReference>
<keyword evidence="8" id="KW-0784">Thiamine biosynthesis</keyword>
<evidence type="ECO:0000256" key="11">
    <source>
        <dbReference type="ARBA" id="ARBA00048179"/>
    </source>
</evidence>
<evidence type="ECO:0000256" key="5">
    <source>
        <dbReference type="ARBA" id="ARBA00022679"/>
    </source>
</evidence>
<comment type="function">
    <text evidence="1">Responsible for the formation of the pyrimidine heterocycle in the thiamine biosynthesis pathway. Catalyzes the formation of hydroxymethylpyrimidine phosphate (HMP-P) from histidine and pyridoxal phosphate (PLP). The protein uses PLP and the active site histidine to form HMP-P, generating an inactive enzyme. The enzyme can only undergo a single turnover, which suggests it is a suicide enzyme.</text>
</comment>
<sequence length="313" mass="33454">MTDRVSLQLKWLHQSQFAGYYVAADKGFYEAAGLDVDIRVGGPGVDPERVVASGEAEFAQGGGLESVLAARAEGLPVVAVATVFQKTDVVYIARAGSGIYSLADFAGRRVSTWYTGIHLILRAMLAEAGVSPASIEEVIQGGSMQPFLDGDVDIAAATFYNQLPKLRSAGIDDLVLFDPAGHGIVIPRDPIITSEQLADQEPSLVARFVEASLRGWQHAFAQQGEAVESVLRRDPSLDATLQTVMIAEIAKLALWGDGTAVGLGYLSNEAIRFTNDFLIRNGQLPSDSAAEGAARMGLWTDIRTTVHPLNSPR</sequence>
<dbReference type="InterPro" id="IPR015168">
    <property type="entry name" value="SsuA/THI5"/>
</dbReference>
<dbReference type="Gene3D" id="3.40.190.10">
    <property type="entry name" value="Periplasmic binding protein-like II"/>
    <property type="match status" value="2"/>
</dbReference>
<dbReference type="InterPro" id="IPR027939">
    <property type="entry name" value="NMT1/THI5"/>
</dbReference>
<keyword evidence="7" id="KW-0663">Pyridoxal phosphate</keyword>
<organism evidence="13 14">
    <name type="scientific">Kaistia soli DSM 19436</name>
    <dbReference type="NCBI Taxonomy" id="1122133"/>
    <lineage>
        <taxon>Bacteria</taxon>
        <taxon>Pseudomonadati</taxon>
        <taxon>Pseudomonadota</taxon>
        <taxon>Alphaproteobacteria</taxon>
        <taxon>Hyphomicrobiales</taxon>
        <taxon>Kaistiaceae</taxon>
        <taxon>Kaistia</taxon>
    </lineage>
</organism>
<name>A0A1M5FXA3_9HYPH</name>
<protein>
    <recommendedName>
        <fullName evidence="10">Thiamine pyrimidine synthase</fullName>
    </recommendedName>
</protein>
<dbReference type="EMBL" id="FQUP01000003">
    <property type="protein sequence ID" value="SHF96079.1"/>
    <property type="molecule type" value="Genomic_DNA"/>
</dbReference>
<dbReference type="RefSeq" id="WP_073054619.1">
    <property type="nucleotide sequence ID" value="NZ_FQUP01000003.1"/>
</dbReference>
<evidence type="ECO:0000256" key="9">
    <source>
        <dbReference type="ARBA" id="ARBA00023004"/>
    </source>
</evidence>